<comment type="caution">
    <text evidence="7">The sequence shown here is derived from an EMBL/GenBank/DDBJ whole genome shotgun (WGS) entry which is preliminary data.</text>
</comment>
<dbReference type="GO" id="GO:0008233">
    <property type="term" value="F:peptidase activity"/>
    <property type="evidence" value="ECO:0007669"/>
    <property type="project" value="UniProtKB-KW"/>
</dbReference>
<evidence type="ECO:0000256" key="2">
    <source>
        <dbReference type="ARBA" id="ARBA00022692"/>
    </source>
</evidence>
<feature type="transmembrane region" description="Helical" evidence="5">
    <location>
        <begin position="48"/>
        <end position="66"/>
    </location>
</feature>
<dbReference type="GO" id="GO:0005886">
    <property type="term" value="C:plasma membrane"/>
    <property type="evidence" value="ECO:0007669"/>
    <property type="project" value="TreeGrafter"/>
</dbReference>
<evidence type="ECO:0000256" key="3">
    <source>
        <dbReference type="ARBA" id="ARBA00022989"/>
    </source>
</evidence>
<comment type="subcellular location">
    <subcellularLocation>
        <location evidence="1">Membrane</location>
        <topology evidence="1">Multi-pass membrane protein</topology>
    </subcellularLocation>
</comment>
<evidence type="ECO:0000256" key="1">
    <source>
        <dbReference type="ARBA" id="ARBA00004141"/>
    </source>
</evidence>
<dbReference type="InterPro" id="IPR012340">
    <property type="entry name" value="NA-bd_OB-fold"/>
</dbReference>
<proteinExistence type="predicted"/>
<dbReference type="SUPFAM" id="SSF141322">
    <property type="entry name" value="NfeD domain-like"/>
    <property type="match status" value="1"/>
</dbReference>
<dbReference type="Pfam" id="PF01957">
    <property type="entry name" value="NfeD"/>
    <property type="match status" value="1"/>
</dbReference>
<dbReference type="Gene3D" id="2.40.50.140">
    <property type="entry name" value="Nucleic acid-binding proteins"/>
    <property type="match status" value="1"/>
</dbReference>
<accession>A0A0W8G540</accession>
<gene>
    <name evidence="7" type="ORF">ASZ90_001849</name>
</gene>
<protein>
    <submittedName>
        <fullName evidence="7">Putative activity regulator of membrane protease ybbk</fullName>
    </submittedName>
</protein>
<dbReference type="InterPro" id="IPR052165">
    <property type="entry name" value="Membrane_assoc_protease"/>
</dbReference>
<dbReference type="PANTHER" id="PTHR33507:SF3">
    <property type="entry name" value="INNER MEMBRANE PROTEIN YBBJ"/>
    <property type="match status" value="1"/>
</dbReference>
<keyword evidence="7" id="KW-0645">Protease</keyword>
<feature type="transmembrane region" description="Helical" evidence="5">
    <location>
        <begin position="7"/>
        <end position="36"/>
    </location>
</feature>
<dbReference type="PANTHER" id="PTHR33507">
    <property type="entry name" value="INNER MEMBRANE PROTEIN YBBJ"/>
    <property type="match status" value="1"/>
</dbReference>
<evidence type="ECO:0000256" key="5">
    <source>
        <dbReference type="SAM" id="Phobius"/>
    </source>
</evidence>
<keyword evidence="7" id="KW-0378">Hydrolase</keyword>
<sequence>MFSASLTWFLIGVVFLFAELAMPGLILIFFCFGSWVAALTLLFADVSVQVQLVVFLVSSLVLLFTLRKVFMRTFGGRLKDGADKELADRAVGRQALVTTAIRPAVPGEIKFRGSFWRAAADVDIPEGATVVIEGPGSDDGLTFRVRPL</sequence>
<dbReference type="AlphaFoldDB" id="A0A0W8G540"/>
<dbReference type="EMBL" id="LNQE01000237">
    <property type="protein sequence ID" value="KUG28287.1"/>
    <property type="molecule type" value="Genomic_DNA"/>
</dbReference>
<keyword evidence="2 5" id="KW-0812">Transmembrane</keyword>
<name>A0A0W8G540_9ZZZZ</name>
<keyword evidence="3 5" id="KW-1133">Transmembrane helix</keyword>
<organism evidence="7">
    <name type="scientific">hydrocarbon metagenome</name>
    <dbReference type="NCBI Taxonomy" id="938273"/>
    <lineage>
        <taxon>unclassified sequences</taxon>
        <taxon>metagenomes</taxon>
        <taxon>ecological metagenomes</taxon>
    </lineage>
</organism>
<evidence type="ECO:0000313" key="7">
    <source>
        <dbReference type="EMBL" id="KUG28287.1"/>
    </source>
</evidence>
<evidence type="ECO:0000259" key="6">
    <source>
        <dbReference type="Pfam" id="PF01957"/>
    </source>
</evidence>
<dbReference type="GO" id="GO:0006508">
    <property type="term" value="P:proteolysis"/>
    <property type="evidence" value="ECO:0007669"/>
    <property type="project" value="UniProtKB-KW"/>
</dbReference>
<evidence type="ECO:0000256" key="4">
    <source>
        <dbReference type="ARBA" id="ARBA00023136"/>
    </source>
</evidence>
<dbReference type="InterPro" id="IPR002810">
    <property type="entry name" value="NfeD-like_C"/>
</dbReference>
<keyword evidence="4 5" id="KW-0472">Membrane</keyword>
<feature type="domain" description="NfeD-like C-terminal" evidence="6">
    <location>
        <begin position="87"/>
        <end position="134"/>
    </location>
</feature>
<reference evidence="7" key="1">
    <citation type="journal article" date="2015" name="Proc. Natl. Acad. Sci. U.S.A.">
        <title>Networks of energetic and metabolic interactions define dynamics in microbial communities.</title>
        <authorList>
            <person name="Embree M."/>
            <person name="Liu J.K."/>
            <person name="Al-Bassam M.M."/>
            <person name="Zengler K."/>
        </authorList>
    </citation>
    <scope>NUCLEOTIDE SEQUENCE</scope>
</reference>